<dbReference type="Gene3D" id="3.30.160.250">
    <property type="match status" value="1"/>
</dbReference>
<dbReference type="InterPro" id="IPR035069">
    <property type="entry name" value="TTHA1013/TTHA0281-like"/>
</dbReference>
<dbReference type="EMBL" id="JACJQH010000033">
    <property type="protein sequence ID" value="MBD2197843.1"/>
    <property type="molecule type" value="Genomic_DNA"/>
</dbReference>
<evidence type="ECO:0000259" key="1">
    <source>
        <dbReference type="Pfam" id="PF15919"/>
    </source>
</evidence>
<comment type="caution">
    <text evidence="2">The sequence shown here is derived from an EMBL/GenBank/DDBJ whole genome shotgun (WGS) entry which is preliminary data.</text>
</comment>
<dbReference type="Proteomes" id="UP000658514">
    <property type="component" value="Unassembled WGS sequence"/>
</dbReference>
<protein>
    <submittedName>
        <fullName evidence="2">Type II toxin-antitoxin system HicB family antitoxin</fullName>
    </submittedName>
</protein>
<dbReference type="RefSeq" id="WP_190545089.1">
    <property type="nucleotide sequence ID" value="NZ_CAWPNO010000066.1"/>
</dbReference>
<dbReference type="InterPro" id="IPR051404">
    <property type="entry name" value="TA_system_antitoxin"/>
</dbReference>
<keyword evidence="3" id="KW-1185">Reference proteome</keyword>
<organism evidence="2 3">
    <name type="scientific">Calothrix parietina FACHB-288</name>
    <dbReference type="NCBI Taxonomy" id="2692896"/>
    <lineage>
        <taxon>Bacteria</taxon>
        <taxon>Bacillati</taxon>
        <taxon>Cyanobacteriota</taxon>
        <taxon>Cyanophyceae</taxon>
        <taxon>Nostocales</taxon>
        <taxon>Calotrichaceae</taxon>
        <taxon>Calothrix</taxon>
    </lineage>
</organism>
<accession>A0ABR8AET4</accession>
<sequence length="69" mass="7828">MKIFTAIIERDTETNLYVGYVPGFPGAHSQGETLDELQQNLREVIEMLLEDENISLTTEFVGTQQIVLQ</sequence>
<name>A0ABR8AET4_9CYAN</name>
<dbReference type="PANTHER" id="PTHR34504:SF4">
    <property type="entry name" value="ANTITOXIN HICB"/>
    <property type="match status" value="1"/>
</dbReference>
<dbReference type="Pfam" id="PF15919">
    <property type="entry name" value="HicB_lk_antitox"/>
    <property type="match status" value="1"/>
</dbReference>
<reference evidence="2 3" key="1">
    <citation type="journal article" date="2020" name="ISME J.">
        <title>Comparative genomics reveals insights into cyanobacterial evolution and habitat adaptation.</title>
        <authorList>
            <person name="Chen M.Y."/>
            <person name="Teng W.K."/>
            <person name="Zhao L."/>
            <person name="Hu C.X."/>
            <person name="Zhou Y.K."/>
            <person name="Han B.P."/>
            <person name="Song L.R."/>
            <person name="Shu W.S."/>
        </authorList>
    </citation>
    <scope>NUCLEOTIDE SEQUENCE [LARGE SCALE GENOMIC DNA]</scope>
    <source>
        <strain evidence="2 3">FACHB-288</strain>
    </source>
</reference>
<dbReference type="InterPro" id="IPR031807">
    <property type="entry name" value="HicB-like"/>
</dbReference>
<evidence type="ECO:0000313" key="2">
    <source>
        <dbReference type="EMBL" id="MBD2197843.1"/>
    </source>
</evidence>
<gene>
    <name evidence="2" type="ORF">H6G24_20415</name>
</gene>
<feature type="domain" description="HicB-like antitoxin of toxin-antitoxin system" evidence="1">
    <location>
        <begin position="4"/>
        <end position="51"/>
    </location>
</feature>
<dbReference type="PANTHER" id="PTHR34504">
    <property type="entry name" value="ANTITOXIN HICB"/>
    <property type="match status" value="1"/>
</dbReference>
<dbReference type="SUPFAM" id="SSF143100">
    <property type="entry name" value="TTHA1013/TTHA0281-like"/>
    <property type="match status" value="1"/>
</dbReference>
<proteinExistence type="predicted"/>
<evidence type="ECO:0000313" key="3">
    <source>
        <dbReference type="Proteomes" id="UP000658514"/>
    </source>
</evidence>